<keyword evidence="3" id="KW-1185">Reference proteome</keyword>
<reference evidence="2" key="1">
    <citation type="journal article" date="2022" name="Front. Microbiol.">
        <title>Mirubactin C rescues the lethal effect of cell wall biosynthesis mutations in Bacillus subtilis.</title>
        <authorList>
            <person name="Kepplinger B."/>
            <person name="Wen X."/>
            <person name="Tyler A.R."/>
            <person name="Kim B.Y."/>
            <person name="Brown J."/>
            <person name="Banks P."/>
            <person name="Dashti Y."/>
            <person name="Mackenzie E.S."/>
            <person name="Wills C."/>
            <person name="Kawai Y."/>
            <person name="Waldron K.J."/>
            <person name="Allenby N.E.E."/>
            <person name="Wu L.J."/>
            <person name="Hall M.J."/>
            <person name="Errington J."/>
        </authorList>
    </citation>
    <scope>NUCLEOTIDE SEQUENCE</scope>
    <source>
        <strain evidence="2">MDA8-470</strain>
    </source>
</reference>
<dbReference type="Gene3D" id="3.40.50.720">
    <property type="entry name" value="NAD(P)-binding Rossmann-like Domain"/>
    <property type="match status" value="1"/>
</dbReference>
<gene>
    <name evidence="2" type="ORF">NEH16_20290</name>
</gene>
<evidence type="ECO:0000313" key="3">
    <source>
        <dbReference type="Proteomes" id="UP001164963"/>
    </source>
</evidence>
<dbReference type="Proteomes" id="UP001164963">
    <property type="component" value="Chromosome"/>
</dbReference>
<name>A0ABY6PVZ2_9ACTN</name>
<sequence>MPRAAGRPRRRTPAPGPADRLLPQVTRLDLATLQVRTYPLLADPRCPDCAPPPPPPGPAR</sequence>
<feature type="compositionally biased region" description="Basic residues" evidence="1">
    <location>
        <begin position="1"/>
        <end position="12"/>
    </location>
</feature>
<evidence type="ECO:0000313" key="2">
    <source>
        <dbReference type="EMBL" id="UZK56129.1"/>
    </source>
</evidence>
<accession>A0ABY6PVZ2</accession>
<organism evidence="2 3">
    <name type="scientific">Streptomyces drozdowiczii</name>
    <dbReference type="NCBI Taxonomy" id="202862"/>
    <lineage>
        <taxon>Bacteria</taxon>
        <taxon>Bacillati</taxon>
        <taxon>Actinomycetota</taxon>
        <taxon>Actinomycetes</taxon>
        <taxon>Kitasatosporales</taxon>
        <taxon>Streptomycetaceae</taxon>
        <taxon>Streptomyces</taxon>
    </lineage>
</organism>
<proteinExistence type="predicted"/>
<protein>
    <submittedName>
        <fullName evidence="2">Uncharacterized protein</fullName>
    </submittedName>
</protein>
<evidence type="ECO:0000256" key="1">
    <source>
        <dbReference type="SAM" id="MobiDB-lite"/>
    </source>
</evidence>
<feature type="region of interest" description="Disordered" evidence="1">
    <location>
        <begin position="1"/>
        <end position="22"/>
    </location>
</feature>
<dbReference type="EMBL" id="CP098740">
    <property type="protein sequence ID" value="UZK56129.1"/>
    <property type="molecule type" value="Genomic_DNA"/>
</dbReference>